<gene>
    <name evidence="5" type="ORF">LZ24_00774</name>
</gene>
<evidence type="ECO:0000313" key="6">
    <source>
        <dbReference type="Proteomes" id="UP000318307"/>
    </source>
</evidence>
<dbReference type="SMART" id="SM00342">
    <property type="entry name" value="HTH_ARAC"/>
    <property type="match status" value="1"/>
</dbReference>
<keyword evidence="6" id="KW-1185">Reference proteome</keyword>
<dbReference type="InterPro" id="IPR050908">
    <property type="entry name" value="SmbC-like"/>
</dbReference>
<dbReference type="Pfam" id="PF06445">
    <property type="entry name" value="GyrI-like"/>
    <property type="match status" value="1"/>
</dbReference>
<accession>A0A562S2L4</accession>
<dbReference type="RefSeq" id="WP_186442912.1">
    <property type="nucleotide sequence ID" value="NZ_VLLC01000004.1"/>
</dbReference>
<protein>
    <submittedName>
        <fullName evidence="5">AraC family transcriptional regulator</fullName>
    </submittedName>
</protein>
<dbReference type="PANTHER" id="PTHR40055">
    <property type="entry name" value="TRANSCRIPTIONAL REGULATOR YGIV-RELATED"/>
    <property type="match status" value="1"/>
</dbReference>
<evidence type="ECO:0000256" key="3">
    <source>
        <dbReference type="ARBA" id="ARBA00023163"/>
    </source>
</evidence>
<dbReference type="SUPFAM" id="SSF46689">
    <property type="entry name" value="Homeodomain-like"/>
    <property type="match status" value="2"/>
</dbReference>
<dbReference type="Proteomes" id="UP000318307">
    <property type="component" value="Unassembled WGS sequence"/>
</dbReference>
<dbReference type="PANTHER" id="PTHR40055:SF1">
    <property type="entry name" value="TRANSCRIPTIONAL REGULATOR YGIV-RELATED"/>
    <property type="match status" value="1"/>
</dbReference>
<comment type="caution">
    <text evidence="5">The sequence shown here is derived from an EMBL/GenBank/DDBJ whole genome shotgun (WGS) entry which is preliminary data.</text>
</comment>
<dbReference type="InterPro" id="IPR018062">
    <property type="entry name" value="HTH_AraC-typ_CS"/>
</dbReference>
<feature type="domain" description="HTH araC/xylS-type" evidence="4">
    <location>
        <begin position="22"/>
        <end position="121"/>
    </location>
</feature>
<dbReference type="SMART" id="SM00871">
    <property type="entry name" value="AraC_E_bind"/>
    <property type="match status" value="1"/>
</dbReference>
<proteinExistence type="predicted"/>
<reference evidence="5 6" key="1">
    <citation type="submission" date="2019-07" db="EMBL/GenBank/DDBJ databases">
        <title>Genome sequencing of 100 strains of the haloalkaliphilic chemolithoautotrophic sulfur-oxidizing bacterium Thioalkalivibrio.</title>
        <authorList>
            <person name="Muyzer G."/>
        </authorList>
    </citation>
    <scope>NUCLEOTIDE SEQUENCE [LARGE SCALE GENOMIC DNA]</scope>
    <source>
        <strain evidence="5 6">ASO4-4</strain>
    </source>
</reference>
<evidence type="ECO:0000259" key="4">
    <source>
        <dbReference type="PROSITE" id="PS01124"/>
    </source>
</evidence>
<dbReference type="GO" id="GO:0003700">
    <property type="term" value="F:DNA-binding transcription factor activity"/>
    <property type="evidence" value="ECO:0007669"/>
    <property type="project" value="InterPro"/>
</dbReference>
<evidence type="ECO:0000256" key="1">
    <source>
        <dbReference type="ARBA" id="ARBA00023015"/>
    </source>
</evidence>
<dbReference type="Gene3D" id="3.20.80.10">
    <property type="entry name" value="Regulatory factor, effector binding domain"/>
    <property type="match status" value="1"/>
</dbReference>
<keyword evidence="2" id="KW-0238">DNA-binding</keyword>
<keyword evidence="3" id="KW-0804">Transcription</keyword>
<evidence type="ECO:0000256" key="2">
    <source>
        <dbReference type="ARBA" id="ARBA00023125"/>
    </source>
</evidence>
<dbReference type="SUPFAM" id="SSF55136">
    <property type="entry name" value="Probable bacterial effector-binding domain"/>
    <property type="match status" value="1"/>
</dbReference>
<dbReference type="InterPro" id="IPR009057">
    <property type="entry name" value="Homeodomain-like_sf"/>
</dbReference>
<dbReference type="Gene3D" id="1.10.10.60">
    <property type="entry name" value="Homeodomain-like"/>
    <property type="match status" value="2"/>
</dbReference>
<dbReference type="InterPro" id="IPR029442">
    <property type="entry name" value="GyrI-like"/>
</dbReference>
<evidence type="ECO:0000313" key="5">
    <source>
        <dbReference type="EMBL" id="TWI75323.1"/>
    </source>
</evidence>
<keyword evidence="1" id="KW-0805">Transcription regulation</keyword>
<dbReference type="InterPro" id="IPR011256">
    <property type="entry name" value="Reg_factor_effector_dom_sf"/>
</dbReference>
<dbReference type="Pfam" id="PF12833">
    <property type="entry name" value="HTH_18"/>
    <property type="match status" value="1"/>
</dbReference>
<dbReference type="PRINTS" id="PR00032">
    <property type="entry name" value="HTHARAC"/>
</dbReference>
<sequence length="317" mass="35729">MEQKSSLSTAPVTLMDYRKRICEAMNYINRHLGRELSLDEIAKSAAFSPFHFHRIFTTLTGESVAAFTRRLRLERAANQLLQKPGESITTIAMDCGFSSSQNFAKAFRQFFSMSPTDYRKSKTGNTGSKAGNVFHPEFAYSAGMVLPSSPFFQNLKKRRELNMEGSIQQIPAYRVAYIRKLGAYGHETCEKAFGELMAWAGPKGYPGSETVLGVYWDNPEVTPPEKCRMDACITLPEGTEAEEGVSVQKLRGGPYAVCHFEVSDADFPKAWDEAFRWFMEKGYACDDSPCFERYHNNSEEHPEGKWVVDICIPLKPA</sequence>
<dbReference type="InterPro" id="IPR018060">
    <property type="entry name" value="HTH_AraC"/>
</dbReference>
<dbReference type="GO" id="GO:0043565">
    <property type="term" value="F:sequence-specific DNA binding"/>
    <property type="evidence" value="ECO:0007669"/>
    <property type="project" value="InterPro"/>
</dbReference>
<dbReference type="InterPro" id="IPR010499">
    <property type="entry name" value="AraC_E-bd"/>
</dbReference>
<dbReference type="InterPro" id="IPR020449">
    <property type="entry name" value="Tscrpt_reg_AraC-type_HTH"/>
</dbReference>
<dbReference type="PROSITE" id="PS01124">
    <property type="entry name" value="HTH_ARAC_FAMILY_2"/>
    <property type="match status" value="1"/>
</dbReference>
<organism evidence="5 6">
    <name type="scientific">Desulfobotulus alkaliphilus</name>
    <dbReference type="NCBI Taxonomy" id="622671"/>
    <lineage>
        <taxon>Bacteria</taxon>
        <taxon>Pseudomonadati</taxon>
        <taxon>Thermodesulfobacteriota</taxon>
        <taxon>Desulfobacteria</taxon>
        <taxon>Desulfobacterales</taxon>
        <taxon>Desulfobacteraceae</taxon>
        <taxon>Desulfobotulus</taxon>
    </lineage>
</organism>
<dbReference type="PROSITE" id="PS00041">
    <property type="entry name" value="HTH_ARAC_FAMILY_1"/>
    <property type="match status" value="1"/>
</dbReference>
<dbReference type="AlphaFoldDB" id="A0A562S2L4"/>
<name>A0A562S2L4_9BACT</name>
<dbReference type="EMBL" id="VLLC01000004">
    <property type="protein sequence ID" value="TWI75323.1"/>
    <property type="molecule type" value="Genomic_DNA"/>
</dbReference>